<gene>
    <name evidence="2" type="ORF">SAMN05421730_102045</name>
</gene>
<feature type="transmembrane region" description="Helical" evidence="1">
    <location>
        <begin position="37"/>
        <end position="56"/>
    </location>
</feature>
<feature type="transmembrane region" description="Helical" evidence="1">
    <location>
        <begin position="102"/>
        <end position="124"/>
    </location>
</feature>
<evidence type="ECO:0000256" key="1">
    <source>
        <dbReference type="SAM" id="Phobius"/>
    </source>
</evidence>
<dbReference type="STRING" id="1619234.SAMN05421730_102045"/>
<dbReference type="OrthoDB" id="2653200at2"/>
<accession>A0A1D3TW55</accession>
<name>A0A1D3TW55_9FIRM</name>
<keyword evidence="3" id="KW-1185">Reference proteome</keyword>
<dbReference type="PROSITE" id="PS51257">
    <property type="entry name" value="PROKAR_LIPOPROTEIN"/>
    <property type="match status" value="1"/>
</dbReference>
<keyword evidence="1" id="KW-0812">Transmembrane</keyword>
<protein>
    <submittedName>
        <fullName evidence="2">Uncharacterized protein</fullName>
    </submittedName>
</protein>
<keyword evidence="1" id="KW-1133">Transmembrane helix</keyword>
<organism evidence="2 3">
    <name type="scientific">Anaerobium acetethylicum</name>
    <dbReference type="NCBI Taxonomy" id="1619234"/>
    <lineage>
        <taxon>Bacteria</taxon>
        <taxon>Bacillati</taxon>
        <taxon>Bacillota</taxon>
        <taxon>Clostridia</taxon>
        <taxon>Lachnospirales</taxon>
        <taxon>Lachnospiraceae</taxon>
        <taxon>Anaerobium</taxon>
    </lineage>
</organism>
<sequence>MEFLKNRTIGFWIGFAASCLMLIADIIFYITDSADRTFSFVTFMFIMAGVACELLVIVKDFRFAPVLPPVCFGVALSMHLYLGLPTLSDVANGVNFVGGNPTAVVVFGACFFVGTIAAIVSSFMEQSKVAVSDFGQ</sequence>
<dbReference type="EMBL" id="FMKA01000020">
    <property type="protein sequence ID" value="SCP98435.1"/>
    <property type="molecule type" value="Genomic_DNA"/>
</dbReference>
<dbReference type="AlphaFoldDB" id="A0A1D3TW55"/>
<feature type="transmembrane region" description="Helical" evidence="1">
    <location>
        <begin position="63"/>
        <end position="82"/>
    </location>
</feature>
<evidence type="ECO:0000313" key="3">
    <source>
        <dbReference type="Proteomes" id="UP000199315"/>
    </source>
</evidence>
<proteinExistence type="predicted"/>
<feature type="transmembrane region" description="Helical" evidence="1">
    <location>
        <begin position="9"/>
        <end position="31"/>
    </location>
</feature>
<keyword evidence="1" id="KW-0472">Membrane</keyword>
<reference evidence="2 3" key="1">
    <citation type="submission" date="2016-09" db="EMBL/GenBank/DDBJ databases">
        <authorList>
            <person name="Capua I."/>
            <person name="De Benedictis P."/>
            <person name="Joannis T."/>
            <person name="Lombin L.H."/>
            <person name="Cattoli G."/>
        </authorList>
    </citation>
    <scope>NUCLEOTIDE SEQUENCE [LARGE SCALE GENOMIC DNA]</scope>
    <source>
        <strain evidence="2 3">GluBS11</strain>
    </source>
</reference>
<dbReference type="Proteomes" id="UP000199315">
    <property type="component" value="Unassembled WGS sequence"/>
</dbReference>
<evidence type="ECO:0000313" key="2">
    <source>
        <dbReference type="EMBL" id="SCP98435.1"/>
    </source>
</evidence>
<dbReference type="RefSeq" id="WP_091235436.1">
    <property type="nucleotide sequence ID" value="NZ_FMKA01000020.1"/>
</dbReference>